<evidence type="ECO:0008006" key="3">
    <source>
        <dbReference type="Google" id="ProtNLM"/>
    </source>
</evidence>
<dbReference type="PANTHER" id="PTHR47331:SF3">
    <property type="match status" value="1"/>
</dbReference>
<evidence type="ECO:0000313" key="1">
    <source>
        <dbReference type="EMBL" id="KAL0162190.1"/>
    </source>
</evidence>
<name>A0ABD0NLQ5_CIRMR</name>
<sequence>MFEKGHTVKVPTPHPSRQDGQVWYIPHHGVHHPQKKKLRVVFDCAASFQGVSLNSELLQGPDMTNSLIGVLTSFRQEEVAMMADVEAMYYQVRVPEKDTDFLRFLWWPNGDVNQDLVKYKMLIHLFGAKSSPSVANFALRKTSEENHSNASVEAVNTVLRNFYVDDCLKCVSSHDQAVALYNNLTNLCASGGFHLTKWTSNSRALLTSIPESERVKDVGDLDLSKDALP</sequence>
<comment type="caution">
    <text evidence="1">The sequence shown here is derived from an EMBL/GenBank/DDBJ whole genome shotgun (WGS) entry which is preliminary data.</text>
</comment>
<protein>
    <recommendedName>
        <fullName evidence="3">Reverse transcriptase domain-containing protein</fullName>
    </recommendedName>
</protein>
<dbReference type="InterPro" id="IPR043502">
    <property type="entry name" value="DNA/RNA_pol_sf"/>
</dbReference>
<proteinExistence type="predicted"/>
<dbReference type="EMBL" id="JAMKFB020000021">
    <property type="protein sequence ID" value="KAL0162190.1"/>
    <property type="molecule type" value="Genomic_DNA"/>
</dbReference>
<dbReference type="AlphaFoldDB" id="A0ABD0NLQ5"/>
<dbReference type="SUPFAM" id="SSF56672">
    <property type="entry name" value="DNA/RNA polymerases"/>
    <property type="match status" value="1"/>
</dbReference>
<accession>A0ABD0NLQ5</accession>
<organism evidence="1 2">
    <name type="scientific">Cirrhinus mrigala</name>
    <name type="common">Mrigala</name>
    <dbReference type="NCBI Taxonomy" id="683832"/>
    <lineage>
        <taxon>Eukaryota</taxon>
        <taxon>Metazoa</taxon>
        <taxon>Chordata</taxon>
        <taxon>Craniata</taxon>
        <taxon>Vertebrata</taxon>
        <taxon>Euteleostomi</taxon>
        <taxon>Actinopterygii</taxon>
        <taxon>Neopterygii</taxon>
        <taxon>Teleostei</taxon>
        <taxon>Ostariophysi</taxon>
        <taxon>Cypriniformes</taxon>
        <taxon>Cyprinidae</taxon>
        <taxon>Labeoninae</taxon>
        <taxon>Labeonini</taxon>
        <taxon>Cirrhinus</taxon>
    </lineage>
</organism>
<feature type="non-terminal residue" evidence="1">
    <location>
        <position position="229"/>
    </location>
</feature>
<reference evidence="1 2" key="1">
    <citation type="submission" date="2024-05" db="EMBL/GenBank/DDBJ databases">
        <title>Genome sequencing and assembly of Indian major carp, Cirrhinus mrigala (Hamilton, 1822).</title>
        <authorList>
            <person name="Mohindra V."/>
            <person name="Chowdhury L.M."/>
            <person name="Lal K."/>
            <person name="Jena J.K."/>
        </authorList>
    </citation>
    <scope>NUCLEOTIDE SEQUENCE [LARGE SCALE GENOMIC DNA]</scope>
    <source>
        <strain evidence="1">CM1030</strain>
        <tissue evidence="1">Blood</tissue>
    </source>
</reference>
<dbReference type="Proteomes" id="UP001529510">
    <property type="component" value="Unassembled WGS sequence"/>
</dbReference>
<evidence type="ECO:0000313" key="2">
    <source>
        <dbReference type="Proteomes" id="UP001529510"/>
    </source>
</evidence>
<gene>
    <name evidence="1" type="ORF">M9458_041586</name>
</gene>
<dbReference type="PANTHER" id="PTHR47331">
    <property type="entry name" value="PHD-TYPE DOMAIN-CONTAINING PROTEIN"/>
    <property type="match status" value="1"/>
</dbReference>
<keyword evidence="2" id="KW-1185">Reference proteome</keyword>
<dbReference type="CDD" id="cd01644">
    <property type="entry name" value="RT_pepA17"/>
    <property type="match status" value="1"/>
</dbReference>